<evidence type="ECO:0000256" key="3">
    <source>
        <dbReference type="ARBA" id="ARBA00022475"/>
    </source>
</evidence>
<feature type="transmembrane region" description="Helical" evidence="14">
    <location>
        <begin position="44"/>
        <end position="62"/>
    </location>
</feature>
<comment type="catalytic activity">
    <reaction evidence="13">
        <text>fluoride(in) = fluoride(out)</text>
        <dbReference type="Rhea" id="RHEA:76159"/>
        <dbReference type="ChEBI" id="CHEBI:17051"/>
    </reaction>
    <physiologicalReaction direction="left-to-right" evidence="13">
        <dbReference type="Rhea" id="RHEA:76160"/>
    </physiologicalReaction>
</comment>
<evidence type="ECO:0000256" key="7">
    <source>
        <dbReference type="ARBA" id="ARBA00022989"/>
    </source>
</evidence>
<feature type="binding site" evidence="14">
    <location>
        <position position="82"/>
    </location>
    <ligand>
        <name>Na(+)</name>
        <dbReference type="ChEBI" id="CHEBI:29101"/>
        <note>structural</note>
    </ligand>
</feature>
<dbReference type="Proteomes" id="UP000320672">
    <property type="component" value="Chromosome"/>
</dbReference>
<comment type="subcellular location">
    <subcellularLocation>
        <location evidence="1 14">Cell membrane</location>
        <topology evidence="1 14">Multi-pass membrane protein</topology>
    </subcellularLocation>
</comment>
<sequence>MPRPGLFADLLAVGLGGAIGAVLRHGLTVMLPALPGGKAMLGTLVANAIGCFAIGLLGEWVALEASQLSERQVLLLRVGLLGGLTTFSTFAAESWAMGGEGRPHWLMMHTAAHLVVGFFAFWLGSYIVRELAS</sequence>
<keyword evidence="7 14" id="KW-1133">Transmembrane helix</keyword>
<evidence type="ECO:0000256" key="12">
    <source>
        <dbReference type="ARBA" id="ARBA00035120"/>
    </source>
</evidence>
<reference evidence="15 16" key="1">
    <citation type="submission" date="2019-02" db="EMBL/GenBank/DDBJ databases">
        <title>Deep-cultivation of Planctomycetes and their phenomic and genomic characterization uncovers novel biology.</title>
        <authorList>
            <person name="Wiegand S."/>
            <person name="Jogler M."/>
            <person name="Boedeker C."/>
            <person name="Pinto D."/>
            <person name="Vollmers J."/>
            <person name="Rivas-Marin E."/>
            <person name="Kohn T."/>
            <person name="Peeters S.H."/>
            <person name="Heuer A."/>
            <person name="Rast P."/>
            <person name="Oberbeckmann S."/>
            <person name="Bunk B."/>
            <person name="Jeske O."/>
            <person name="Meyerdierks A."/>
            <person name="Storesund J.E."/>
            <person name="Kallscheuer N."/>
            <person name="Luecker S."/>
            <person name="Lage O.M."/>
            <person name="Pohl T."/>
            <person name="Merkel B.J."/>
            <person name="Hornburger P."/>
            <person name="Mueller R.-W."/>
            <person name="Bruemmer F."/>
            <person name="Labrenz M."/>
            <person name="Spormann A.M."/>
            <person name="Op den Camp H."/>
            <person name="Overmann J."/>
            <person name="Amann R."/>
            <person name="Jetten M.S.M."/>
            <person name="Mascher T."/>
            <person name="Medema M.H."/>
            <person name="Devos D.P."/>
            <person name="Kaster A.-K."/>
            <person name="Ovreas L."/>
            <person name="Rohde M."/>
            <person name="Galperin M.Y."/>
            <person name="Jogler C."/>
        </authorList>
    </citation>
    <scope>NUCLEOTIDE SEQUENCE [LARGE SCALE GENOMIC DNA]</scope>
    <source>
        <strain evidence="15 16">FF011L</strain>
    </source>
</reference>
<dbReference type="AlphaFoldDB" id="A0A517MEU7"/>
<keyword evidence="4" id="KW-0997">Cell inner membrane</keyword>
<keyword evidence="6 14" id="KW-0479">Metal-binding</keyword>
<comment type="similarity">
    <text evidence="12 14">Belongs to the fluoride channel Fluc/FEX (TC 1.A.43) family.</text>
</comment>
<evidence type="ECO:0000256" key="13">
    <source>
        <dbReference type="ARBA" id="ARBA00035585"/>
    </source>
</evidence>
<evidence type="ECO:0000313" key="15">
    <source>
        <dbReference type="EMBL" id="QDS93410.1"/>
    </source>
</evidence>
<keyword evidence="16" id="KW-1185">Reference proteome</keyword>
<evidence type="ECO:0000256" key="10">
    <source>
        <dbReference type="ARBA" id="ARBA00023136"/>
    </source>
</evidence>
<dbReference type="InterPro" id="IPR003691">
    <property type="entry name" value="FluC"/>
</dbReference>
<gene>
    <name evidence="14 15" type="primary">crcB</name>
    <name evidence="14" type="synonym">fluC</name>
    <name evidence="15" type="ORF">FF011L_21800</name>
</gene>
<dbReference type="PANTHER" id="PTHR28259:SF18">
    <property type="entry name" value="FLUORIDE-SPECIFIC ION CHANNEL FLUC"/>
    <property type="match status" value="1"/>
</dbReference>
<name>A0A517MEU7_9BACT</name>
<dbReference type="GO" id="GO:0005886">
    <property type="term" value="C:plasma membrane"/>
    <property type="evidence" value="ECO:0007669"/>
    <property type="project" value="UniProtKB-SubCell"/>
</dbReference>
<feature type="transmembrane region" description="Helical" evidence="14">
    <location>
        <begin position="74"/>
        <end position="92"/>
    </location>
</feature>
<feature type="transmembrane region" description="Helical" evidence="14">
    <location>
        <begin position="104"/>
        <end position="128"/>
    </location>
</feature>
<organism evidence="15 16">
    <name type="scientific">Roseimaritima multifibrata</name>
    <dbReference type="NCBI Taxonomy" id="1930274"/>
    <lineage>
        <taxon>Bacteria</taxon>
        <taxon>Pseudomonadati</taxon>
        <taxon>Planctomycetota</taxon>
        <taxon>Planctomycetia</taxon>
        <taxon>Pirellulales</taxon>
        <taxon>Pirellulaceae</taxon>
        <taxon>Roseimaritima</taxon>
    </lineage>
</organism>
<keyword evidence="10 14" id="KW-0472">Membrane</keyword>
<evidence type="ECO:0000313" key="16">
    <source>
        <dbReference type="Proteomes" id="UP000320672"/>
    </source>
</evidence>
<evidence type="ECO:0000256" key="14">
    <source>
        <dbReference type="HAMAP-Rule" id="MF_00454"/>
    </source>
</evidence>
<comment type="function">
    <text evidence="14">Fluoride-specific ion channel. Important for reducing fluoride concentration in the cell, thus reducing its toxicity.</text>
</comment>
<protein>
    <recommendedName>
        <fullName evidence="14">Fluoride-specific ion channel FluC</fullName>
    </recommendedName>
</protein>
<comment type="activity regulation">
    <text evidence="14">Na(+) is not transported, but it plays an essential structural role and its presence is essential for fluoride channel function.</text>
</comment>
<dbReference type="RefSeq" id="WP_145351583.1">
    <property type="nucleotide sequence ID" value="NZ_CP036262.1"/>
</dbReference>
<dbReference type="Pfam" id="PF02537">
    <property type="entry name" value="CRCB"/>
    <property type="match status" value="1"/>
</dbReference>
<evidence type="ECO:0000256" key="1">
    <source>
        <dbReference type="ARBA" id="ARBA00004651"/>
    </source>
</evidence>
<evidence type="ECO:0000256" key="5">
    <source>
        <dbReference type="ARBA" id="ARBA00022692"/>
    </source>
</evidence>
<dbReference type="GO" id="GO:0062054">
    <property type="term" value="F:fluoride channel activity"/>
    <property type="evidence" value="ECO:0007669"/>
    <property type="project" value="UniProtKB-UniRule"/>
</dbReference>
<dbReference type="EMBL" id="CP036262">
    <property type="protein sequence ID" value="QDS93410.1"/>
    <property type="molecule type" value="Genomic_DNA"/>
</dbReference>
<accession>A0A517MEU7</accession>
<keyword evidence="2 14" id="KW-0813">Transport</keyword>
<keyword evidence="3 14" id="KW-1003">Cell membrane</keyword>
<proteinExistence type="inferred from homology"/>
<evidence type="ECO:0000256" key="11">
    <source>
        <dbReference type="ARBA" id="ARBA00023303"/>
    </source>
</evidence>
<evidence type="ECO:0000256" key="4">
    <source>
        <dbReference type="ARBA" id="ARBA00022519"/>
    </source>
</evidence>
<dbReference type="OrthoDB" id="9815830at2"/>
<feature type="binding site" evidence="14">
    <location>
        <position position="85"/>
    </location>
    <ligand>
        <name>Na(+)</name>
        <dbReference type="ChEBI" id="CHEBI:29101"/>
        <note>structural</note>
    </ligand>
</feature>
<keyword evidence="11 14" id="KW-0407">Ion channel</keyword>
<keyword evidence="9 14" id="KW-0406">Ion transport</keyword>
<dbReference type="HAMAP" id="MF_00454">
    <property type="entry name" value="FluC"/>
    <property type="match status" value="1"/>
</dbReference>
<evidence type="ECO:0000256" key="6">
    <source>
        <dbReference type="ARBA" id="ARBA00022723"/>
    </source>
</evidence>
<evidence type="ECO:0000256" key="2">
    <source>
        <dbReference type="ARBA" id="ARBA00022448"/>
    </source>
</evidence>
<dbReference type="KEGG" id="rml:FF011L_21800"/>
<dbReference type="GO" id="GO:0140114">
    <property type="term" value="P:cellular detoxification of fluoride"/>
    <property type="evidence" value="ECO:0007669"/>
    <property type="project" value="UniProtKB-UniRule"/>
</dbReference>
<keyword evidence="8 14" id="KW-0915">Sodium</keyword>
<evidence type="ECO:0000256" key="9">
    <source>
        <dbReference type="ARBA" id="ARBA00023065"/>
    </source>
</evidence>
<keyword evidence="5 14" id="KW-0812">Transmembrane</keyword>
<dbReference type="PANTHER" id="PTHR28259">
    <property type="entry name" value="FLUORIDE EXPORT PROTEIN 1-RELATED"/>
    <property type="match status" value="1"/>
</dbReference>
<dbReference type="GO" id="GO:0046872">
    <property type="term" value="F:metal ion binding"/>
    <property type="evidence" value="ECO:0007669"/>
    <property type="project" value="UniProtKB-KW"/>
</dbReference>
<evidence type="ECO:0000256" key="8">
    <source>
        <dbReference type="ARBA" id="ARBA00023053"/>
    </source>
</evidence>